<comment type="similarity">
    <text evidence="2">Belongs to the Tdpoz family.</text>
</comment>
<evidence type="ECO:0000259" key="4">
    <source>
        <dbReference type="PROSITE" id="PS50144"/>
    </source>
</evidence>
<dbReference type="InterPro" id="IPR011333">
    <property type="entry name" value="SKP1/BTB/POZ_sf"/>
</dbReference>
<dbReference type="PROSITE" id="PS50097">
    <property type="entry name" value="BTB"/>
    <property type="match status" value="1"/>
</dbReference>
<dbReference type="FunCoup" id="A0A2K2CPY1">
    <property type="interactions" value="500"/>
</dbReference>
<dbReference type="SUPFAM" id="SSF54695">
    <property type="entry name" value="POZ domain"/>
    <property type="match status" value="1"/>
</dbReference>
<dbReference type="Pfam" id="PF00651">
    <property type="entry name" value="BTB"/>
    <property type="match status" value="1"/>
</dbReference>
<dbReference type="SMART" id="SM00225">
    <property type="entry name" value="BTB"/>
    <property type="match status" value="1"/>
</dbReference>
<reference evidence="5" key="2">
    <citation type="submission" date="2017-06" db="EMBL/GenBank/DDBJ databases">
        <title>WGS assembly of Brachypodium distachyon.</title>
        <authorList>
            <consortium name="The International Brachypodium Initiative"/>
            <person name="Lucas S."/>
            <person name="Harmon-Smith M."/>
            <person name="Lail K."/>
            <person name="Tice H."/>
            <person name="Grimwood J."/>
            <person name="Bruce D."/>
            <person name="Barry K."/>
            <person name="Shu S."/>
            <person name="Lindquist E."/>
            <person name="Wang M."/>
            <person name="Pitluck S."/>
            <person name="Vogel J.P."/>
            <person name="Garvin D.F."/>
            <person name="Mockler T.C."/>
            <person name="Schmutz J."/>
            <person name="Rokhsar D."/>
            <person name="Bevan M.W."/>
        </authorList>
    </citation>
    <scope>NUCLEOTIDE SEQUENCE</scope>
    <source>
        <strain evidence="5">Bd21</strain>
    </source>
</reference>
<evidence type="ECO:0000256" key="2">
    <source>
        <dbReference type="ARBA" id="ARBA00010846"/>
    </source>
</evidence>
<comment type="pathway">
    <text evidence="1">Protein modification; protein ubiquitination.</text>
</comment>
<dbReference type="InterPro" id="IPR056423">
    <property type="entry name" value="BACK_BPM_SPOP"/>
</dbReference>
<dbReference type="AlphaFoldDB" id="A0A2K2CPY1"/>
<reference evidence="6" key="3">
    <citation type="submission" date="2018-08" db="UniProtKB">
        <authorList>
            <consortium name="EnsemblPlants"/>
        </authorList>
    </citation>
    <scope>IDENTIFICATION</scope>
    <source>
        <strain evidence="6">cv. Bd21</strain>
    </source>
</reference>
<evidence type="ECO:0000313" key="5">
    <source>
        <dbReference type="EMBL" id="PNT64053.1"/>
    </source>
</evidence>
<dbReference type="Gene3D" id="3.30.710.10">
    <property type="entry name" value="Potassium Channel Kv1.1, Chain A"/>
    <property type="match status" value="1"/>
</dbReference>
<sequence>ERPVVTSAIVAAEERTHVIKIDGYSRIKSLLQTGYYTTSVPFNVGVGYIPGYMSLYLILDSADAKDVKAKFSFSLLDKNGVPLPSYSRSGFGYVDFVKHEDLEGSVHLIGDSFRIRCDVTVVTKICSEKTKGIIQYVEVPPSNLHHNLGDLLKSMDEVPAHRCVLAARSSVFKAELFGGMKEKTGGSIKIDDMESDVFESLLHFLYTDSLPTTTMGGHLLVAADRYNIERLKLICEDRLCNHIDVDMVATTLALAEQHSCHGLKEACFDFLASPSNLEAMKASDGYEHLKTSCPSVLKELIARLLPVELKGVNDIIMSI</sequence>
<name>A0A2K2CPY1_BRADI</name>
<dbReference type="OrthoDB" id="6359816at2759"/>
<dbReference type="Gramene" id="PNT64053">
    <property type="protein sequence ID" value="PNT64053"/>
    <property type="gene ID" value="BRADI_4g23841v3"/>
</dbReference>
<dbReference type="InterPro" id="IPR045005">
    <property type="entry name" value="BPM1-6"/>
</dbReference>
<dbReference type="InterPro" id="IPR008974">
    <property type="entry name" value="TRAF-like"/>
</dbReference>
<proteinExistence type="inferred from homology"/>
<dbReference type="EMBL" id="CM000883">
    <property type="protein sequence ID" value="PNT64053.1"/>
    <property type="molecule type" value="Genomic_DNA"/>
</dbReference>
<dbReference type="GO" id="GO:0016567">
    <property type="term" value="P:protein ubiquitination"/>
    <property type="evidence" value="ECO:0007669"/>
    <property type="project" value="InterPro"/>
</dbReference>
<feature type="domain" description="BTB" evidence="3">
    <location>
        <begin position="117"/>
        <end position="214"/>
    </location>
</feature>
<dbReference type="InterPro" id="IPR002083">
    <property type="entry name" value="MATH/TRAF_dom"/>
</dbReference>
<evidence type="ECO:0008006" key="8">
    <source>
        <dbReference type="Google" id="ProtNLM"/>
    </source>
</evidence>
<evidence type="ECO:0000259" key="3">
    <source>
        <dbReference type="PROSITE" id="PS50097"/>
    </source>
</evidence>
<dbReference type="Pfam" id="PF24570">
    <property type="entry name" value="BACK_BPM_SPOP"/>
    <property type="match status" value="1"/>
</dbReference>
<feature type="domain" description="MATH" evidence="4">
    <location>
        <begin position="14"/>
        <end position="119"/>
    </location>
</feature>
<dbReference type="Proteomes" id="UP000008810">
    <property type="component" value="Chromosome 4"/>
</dbReference>
<evidence type="ECO:0000313" key="6">
    <source>
        <dbReference type="EnsemblPlants" id="PNT64053"/>
    </source>
</evidence>
<evidence type="ECO:0000313" key="7">
    <source>
        <dbReference type="Proteomes" id="UP000008810"/>
    </source>
</evidence>
<dbReference type="Gene3D" id="1.25.40.420">
    <property type="match status" value="1"/>
</dbReference>
<dbReference type="SUPFAM" id="SSF49599">
    <property type="entry name" value="TRAF domain-like"/>
    <property type="match status" value="1"/>
</dbReference>
<dbReference type="InParanoid" id="A0A2K2CPY1"/>
<reference evidence="5 6" key="1">
    <citation type="journal article" date="2010" name="Nature">
        <title>Genome sequencing and analysis of the model grass Brachypodium distachyon.</title>
        <authorList>
            <consortium name="International Brachypodium Initiative"/>
        </authorList>
    </citation>
    <scope>NUCLEOTIDE SEQUENCE [LARGE SCALE GENOMIC DNA]</scope>
    <source>
        <strain evidence="5 6">Bd21</strain>
    </source>
</reference>
<dbReference type="PANTHER" id="PTHR26379:SF511">
    <property type="entry name" value="OS02G0311150 PROTEIN"/>
    <property type="match status" value="1"/>
</dbReference>
<protein>
    <recommendedName>
        <fullName evidence="8">BTB domain-containing protein</fullName>
    </recommendedName>
</protein>
<dbReference type="PANTHER" id="PTHR26379">
    <property type="entry name" value="BTB/POZ AND MATH DOMAIN-CONTAINING PROTEIN 1"/>
    <property type="match status" value="1"/>
</dbReference>
<dbReference type="Gene3D" id="2.60.210.10">
    <property type="entry name" value="Apoptosis, Tumor Necrosis Factor Receptor Associated Protein 2, Chain A"/>
    <property type="match status" value="1"/>
</dbReference>
<dbReference type="PROSITE" id="PS50144">
    <property type="entry name" value="MATH"/>
    <property type="match status" value="1"/>
</dbReference>
<dbReference type="CDD" id="cd00121">
    <property type="entry name" value="MATH"/>
    <property type="match status" value="1"/>
</dbReference>
<keyword evidence="7" id="KW-1185">Reference proteome</keyword>
<accession>A0A2K2CPY1</accession>
<evidence type="ECO:0000256" key="1">
    <source>
        <dbReference type="ARBA" id="ARBA00004906"/>
    </source>
</evidence>
<dbReference type="InterPro" id="IPR000210">
    <property type="entry name" value="BTB/POZ_dom"/>
</dbReference>
<dbReference type="EnsemblPlants" id="PNT64053">
    <property type="protein sequence ID" value="PNT64053"/>
    <property type="gene ID" value="BRADI_4g23841v3"/>
</dbReference>
<organism evidence="5">
    <name type="scientific">Brachypodium distachyon</name>
    <name type="common">Purple false brome</name>
    <name type="synonym">Trachynia distachya</name>
    <dbReference type="NCBI Taxonomy" id="15368"/>
    <lineage>
        <taxon>Eukaryota</taxon>
        <taxon>Viridiplantae</taxon>
        <taxon>Streptophyta</taxon>
        <taxon>Embryophyta</taxon>
        <taxon>Tracheophyta</taxon>
        <taxon>Spermatophyta</taxon>
        <taxon>Magnoliopsida</taxon>
        <taxon>Liliopsida</taxon>
        <taxon>Poales</taxon>
        <taxon>Poaceae</taxon>
        <taxon>BOP clade</taxon>
        <taxon>Pooideae</taxon>
        <taxon>Stipodae</taxon>
        <taxon>Brachypodieae</taxon>
        <taxon>Brachypodium</taxon>
    </lineage>
</organism>
<gene>
    <name evidence="5" type="ORF">BRADI_4g23841v3</name>
</gene>
<feature type="non-terminal residue" evidence="5">
    <location>
        <position position="1"/>
    </location>
</feature>